<gene>
    <name evidence="2" type="ORF">GCM10023149_34000</name>
</gene>
<feature type="domain" description="DUF6268" evidence="1">
    <location>
        <begin position="124"/>
        <end position="316"/>
    </location>
</feature>
<dbReference type="Proteomes" id="UP001500582">
    <property type="component" value="Unassembled WGS sequence"/>
</dbReference>
<organism evidence="2 3">
    <name type="scientific">Mucilaginibacter gynuensis</name>
    <dbReference type="NCBI Taxonomy" id="1302236"/>
    <lineage>
        <taxon>Bacteria</taxon>
        <taxon>Pseudomonadati</taxon>
        <taxon>Bacteroidota</taxon>
        <taxon>Sphingobacteriia</taxon>
        <taxon>Sphingobacteriales</taxon>
        <taxon>Sphingobacteriaceae</taxon>
        <taxon>Mucilaginibacter</taxon>
    </lineage>
</organism>
<comment type="caution">
    <text evidence="2">The sequence shown here is derived from an EMBL/GenBank/DDBJ whole genome shotgun (WGS) entry which is preliminary data.</text>
</comment>
<proteinExistence type="predicted"/>
<dbReference type="Pfam" id="PF19783">
    <property type="entry name" value="DUF6268"/>
    <property type="match status" value="1"/>
</dbReference>
<protein>
    <recommendedName>
        <fullName evidence="1">DUF6268 domain-containing protein</fullName>
    </recommendedName>
</protein>
<dbReference type="InterPro" id="IPR046235">
    <property type="entry name" value="DUF6268"/>
</dbReference>
<accession>A0ABP8GSM2</accession>
<evidence type="ECO:0000259" key="1">
    <source>
        <dbReference type="Pfam" id="PF19783"/>
    </source>
</evidence>
<dbReference type="EMBL" id="BAABFT010000009">
    <property type="protein sequence ID" value="GAA4329350.1"/>
    <property type="molecule type" value="Genomic_DNA"/>
</dbReference>
<keyword evidence="3" id="KW-1185">Reference proteome</keyword>
<evidence type="ECO:0000313" key="3">
    <source>
        <dbReference type="Proteomes" id="UP001500582"/>
    </source>
</evidence>
<sequence>MGLFFPLLASAQGQNDTLDTIQKQTPQNRSAEFTDRPFLKVDYKQFGNYNFTPALKDQNDQQDGKITNWSVLSIGTNIDLVNKRRWQLQATGMYRYLSVEEDFSLRQGVNSLESFQGDHHYHTEGLTFNYFSRLFGITAVYSTSVFLDGGDKSIERVRGMASGILVLKADEKTRMSVGLLATADPAALVPVMPIFLYNNKLSSRTTLDLMLPRYAYLRTGISKNGRLSAGFDFDQQTFFLHDFNGTNKTYQYSQVDANAGLVYEHLLPAHLMLTMSAGYRAAPFVRIFEKDRTFSDYTWSVKADPAPYASVGISFNPFSKGK</sequence>
<evidence type="ECO:0000313" key="2">
    <source>
        <dbReference type="EMBL" id="GAA4329350.1"/>
    </source>
</evidence>
<name>A0ABP8GSM2_9SPHI</name>
<dbReference type="RefSeq" id="WP_345212332.1">
    <property type="nucleotide sequence ID" value="NZ_BAABFT010000009.1"/>
</dbReference>
<reference evidence="3" key="1">
    <citation type="journal article" date="2019" name="Int. J. Syst. Evol. Microbiol.">
        <title>The Global Catalogue of Microorganisms (GCM) 10K type strain sequencing project: providing services to taxonomists for standard genome sequencing and annotation.</title>
        <authorList>
            <consortium name="The Broad Institute Genomics Platform"/>
            <consortium name="The Broad Institute Genome Sequencing Center for Infectious Disease"/>
            <person name="Wu L."/>
            <person name="Ma J."/>
        </authorList>
    </citation>
    <scope>NUCLEOTIDE SEQUENCE [LARGE SCALE GENOMIC DNA]</scope>
    <source>
        <strain evidence="3">JCM 17705</strain>
    </source>
</reference>